<protein>
    <recommendedName>
        <fullName evidence="4">HTH cro/C1-type domain-containing protein</fullName>
    </recommendedName>
</protein>
<evidence type="ECO:0008006" key="4">
    <source>
        <dbReference type="Google" id="ProtNLM"/>
    </source>
</evidence>
<dbReference type="InterPro" id="IPR010982">
    <property type="entry name" value="Lambda_DNA-bd_dom_sf"/>
</dbReference>
<dbReference type="PANTHER" id="PTHR34475">
    <property type="match status" value="1"/>
</dbReference>
<dbReference type="InterPro" id="IPR013783">
    <property type="entry name" value="Ig-like_fold"/>
</dbReference>
<evidence type="ECO:0000313" key="3">
    <source>
        <dbReference type="Proteomes" id="UP000034137"/>
    </source>
</evidence>
<keyword evidence="1" id="KW-1133">Transmembrane helix</keyword>
<dbReference type="Gene3D" id="2.60.40.10">
    <property type="entry name" value="Immunoglobulins"/>
    <property type="match status" value="1"/>
</dbReference>
<organism evidence="2 3">
    <name type="scientific">Candidatus Falkowbacteria bacterium GW2011_GWF2_39_8</name>
    <dbReference type="NCBI Taxonomy" id="1618642"/>
    <lineage>
        <taxon>Bacteria</taxon>
        <taxon>Candidatus Falkowiibacteriota</taxon>
    </lineage>
</organism>
<comment type="caution">
    <text evidence="2">The sequence shown here is derived from an EMBL/GenBank/DDBJ whole genome shotgun (WGS) entry which is preliminary data.</text>
</comment>
<proteinExistence type="predicted"/>
<dbReference type="AlphaFoldDB" id="A0A0G0Q0C7"/>
<dbReference type="PANTHER" id="PTHR34475:SF1">
    <property type="entry name" value="CYTOSKELETON PROTEIN RODZ"/>
    <property type="match status" value="1"/>
</dbReference>
<gene>
    <name evidence="2" type="ORF">UT64_C0003G0025</name>
</gene>
<reference evidence="2 3" key="1">
    <citation type="journal article" date="2015" name="Nature">
        <title>rRNA introns, odd ribosomes, and small enigmatic genomes across a large radiation of phyla.</title>
        <authorList>
            <person name="Brown C.T."/>
            <person name="Hug L.A."/>
            <person name="Thomas B.C."/>
            <person name="Sharon I."/>
            <person name="Castelle C.J."/>
            <person name="Singh A."/>
            <person name="Wilkins M.J."/>
            <person name="Williams K.H."/>
            <person name="Banfield J.F."/>
        </authorList>
    </citation>
    <scope>NUCLEOTIDE SEQUENCE [LARGE SCALE GENOMIC DNA]</scope>
</reference>
<dbReference type="InterPro" id="IPR050400">
    <property type="entry name" value="Bact_Cytoskel_RodZ"/>
</dbReference>
<dbReference type="Pfam" id="PF13413">
    <property type="entry name" value="HTH_25"/>
    <property type="match status" value="1"/>
</dbReference>
<dbReference type="SUPFAM" id="SSF47413">
    <property type="entry name" value="lambda repressor-like DNA-binding domains"/>
    <property type="match status" value="1"/>
</dbReference>
<dbReference type="Pfam" id="PF09136">
    <property type="entry name" value="Glucodextran_B"/>
    <property type="match status" value="1"/>
</dbReference>
<dbReference type="Gene3D" id="1.10.260.40">
    <property type="entry name" value="lambda repressor-like DNA-binding domains"/>
    <property type="match status" value="1"/>
</dbReference>
<keyword evidence="1" id="KW-0812">Transmembrane</keyword>
<dbReference type="Proteomes" id="UP000034137">
    <property type="component" value="Unassembled WGS sequence"/>
</dbReference>
<dbReference type="GO" id="GO:0003677">
    <property type="term" value="F:DNA binding"/>
    <property type="evidence" value="ECO:0007669"/>
    <property type="project" value="InterPro"/>
</dbReference>
<dbReference type="EMBL" id="LBXO01000003">
    <property type="protein sequence ID" value="KKR33804.1"/>
    <property type="molecule type" value="Genomic_DNA"/>
</dbReference>
<evidence type="ECO:0000256" key="1">
    <source>
        <dbReference type="SAM" id="Phobius"/>
    </source>
</evidence>
<evidence type="ECO:0000313" key="2">
    <source>
        <dbReference type="EMBL" id="KKR33804.1"/>
    </source>
</evidence>
<feature type="transmembrane region" description="Helical" evidence="1">
    <location>
        <begin position="116"/>
        <end position="135"/>
    </location>
</feature>
<keyword evidence="1" id="KW-0472">Membrane</keyword>
<name>A0A0G0Q0C7_9BACT</name>
<sequence>MNIFTEKKIFLDSETVAEQLRSRRQELGLKLEKIAKEISINFKYLEALEKGNFNLLPAGVYGKNFLREYAVYLKIDYRPLVKMFEKETAGSNQRQQRELFSKQVVKAHHLLAMPKIIKSIILVVVVGICLFYLSYRLKQITAVPSLNIQTPADNLITKEKSVSVTGIAEAESQLIINGESVISDTNGSFVKEVDLKKGINIISITAQKKYGRSATIKKQILVE</sequence>
<accession>A0A0G0Q0C7</accession>